<gene>
    <name evidence="2" type="ORF">EOD42_11605</name>
</gene>
<dbReference type="OrthoDB" id="9815689at2"/>
<dbReference type="EMBL" id="SACL01000003">
    <property type="protein sequence ID" value="RVT97154.1"/>
    <property type="molecule type" value="Genomic_DNA"/>
</dbReference>
<dbReference type="Pfam" id="PF09538">
    <property type="entry name" value="FYDLN_acid"/>
    <property type="match status" value="1"/>
</dbReference>
<dbReference type="Proteomes" id="UP000282957">
    <property type="component" value="Unassembled WGS sequence"/>
</dbReference>
<dbReference type="InterPro" id="IPR012644">
    <property type="entry name" value="CHP02300_FYDLN_acid"/>
</dbReference>
<evidence type="ECO:0000313" key="2">
    <source>
        <dbReference type="EMBL" id="RVT97154.1"/>
    </source>
</evidence>
<accession>A0A437MHM2</accession>
<evidence type="ECO:0000256" key="1">
    <source>
        <dbReference type="SAM" id="MobiDB-lite"/>
    </source>
</evidence>
<feature type="region of interest" description="Disordered" evidence="1">
    <location>
        <begin position="28"/>
        <end position="91"/>
    </location>
</feature>
<organism evidence="2 3">
    <name type="scientific">Rhodovarius crocodyli</name>
    <dbReference type="NCBI Taxonomy" id="1979269"/>
    <lineage>
        <taxon>Bacteria</taxon>
        <taxon>Pseudomonadati</taxon>
        <taxon>Pseudomonadota</taxon>
        <taxon>Alphaproteobacteria</taxon>
        <taxon>Acetobacterales</taxon>
        <taxon>Roseomonadaceae</taxon>
        <taxon>Rhodovarius</taxon>
    </lineage>
</organism>
<dbReference type="RefSeq" id="WP_127787805.1">
    <property type="nucleotide sequence ID" value="NZ_SACL01000003.1"/>
</dbReference>
<evidence type="ECO:0000313" key="3">
    <source>
        <dbReference type="Proteomes" id="UP000282957"/>
    </source>
</evidence>
<name>A0A437MHM2_9PROT</name>
<dbReference type="NCBIfam" id="TIGR02300">
    <property type="entry name" value="FYDLN_acid"/>
    <property type="match status" value="1"/>
</dbReference>
<comment type="caution">
    <text evidence="2">The sequence shown here is derived from an EMBL/GenBank/DDBJ whole genome shotgun (WGS) entry which is preliminary data.</text>
</comment>
<sequence length="107" mass="11720">MAKPELGLKRTCVSCGAKFYDLTKQPAVCPKCGTEQPAEQPRLRRAASQVDEKLKKRPPAGQEAETDDVEIDDVDADDAGLESDDVEDEDEAIEAEIEIEGNRDEEG</sequence>
<feature type="compositionally biased region" description="Acidic residues" evidence="1">
    <location>
        <begin position="64"/>
        <end position="91"/>
    </location>
</feature>
<keyword evidence="3" id="KW-1185">Reference proteome</keyword>
<proteinExistence type="predicted"/>
<dbReference type="AlphaFoldDB" id="A0A437MHM2"/>
<reference evidence="2 3" key="1">
    <citation type="submission" date="2019-01" db="EMBL/GenBank/DDBJ databases">
        <authorList>
            <person name="Chen W.-M."/>
        </authorList>
    </citation>
    <scope>NUCLEOTIDE SEQUENCE [LARGE SCALE GENOMIC DNA]</scope>
    <source>
        <strain evidence="2 3">CCP-6</strain>
    </source>
</reference>
<protein>
    <submittedName>
        <fullName evidence="2">TIGR02300 family protein</fullName>
    </submittedName>
</protein>